<name>A0A1N6EZI8_9LACT</name>
<protein>
    <recommendedName>
        <fullName evidence="2 6">Imidazoleglycerol-phosphate dehydratase</fullName>
        <shortName evidence="6">IGPD</shortName>
        <ecNumber evidence="6 7">4.2.1.19</ecNumber>
    </recommendedName>
</protein>
<comment type="subcellular location">
    <subcellularLocation>
        <location evidence="6 7">Cytoplasm</location>
    </subcellularLocation>
</comment>
<keyword evidence="3 6" id="KW-0028">Amino-acid biosynthesis</keyword>
<keyword evidence="9" id="KW-1185">Reference proteome</keyword>
<dbReference type="InterPro" id="IPR020568">
    <property type="entry name" value="Ribosomal_Su5_D2-typ_SF"/>
</dbReference>
<dbReference type="PANTHER" id="PTHR23133">
    <property type="entry name" value="IMIDAZOLEGLYCEROL-PHOSPHATE DEHYDRATASE HIS7"/>
    <property type="match status" value="1"/>
</dbReference>
<dbReference type="eggNOG" id="COG0131">
    <property type="taxonomic scope" value="Bacteria"/>
</dbReference>
<dbReference type="EMBL" id="FSRN01000001">
    <property type="protein sequence ID" value="SIN88442.1"/>
    <property type="molecule type" value="Genomic_DNA"/>
</dbReference>
<dbReference type="Gene3D" id="3.30.230.40">
    <property type="entry name" value="Imidazole glycerol phosphate dehydratase, domain 1"/>
    <property type="match status" value="2"/>
</dbReference>
<dbReference type="FunFam" id="3.30.230.40:FF:000001">
    <property type="entry name" value="Imidazoleglycerol-phosphate dehydratase HisB"/>
    <property type="match status" value="1"/>
</dbReference>
<dbReference type="SUPFAM" id="SSF54211">
    <property type="entry name" value="Ribosomal protein S5 domain 2-like"/>
    <property type="match status" value="2"/>
</dbReference>
<evidence type="ECO:0000256" key="1">
    <source>
        <dbReference type="ARBA" id="ARBA00005047"/>
    </source>
</evidence>
<proteinExistence type="inferred from homology"/>
<evidence type="ECO:0000256" key="6">
    <source>
        <dbReference type="HAMAP-Rule" id="MF_00076"/>
    </source>
</evidence>
<organism evidence="8 9">
    <name type="scientific">Carnobacterium alterfunditum</name>
    <dbReference type="NCBI Taxonomy" id="28230"/>
    <lineage>
        <taxon>Bacteria</taxon>
        <taxon>Bacillati</taxon>
        <taxon>Bacillota</taxon>
        <taxon>Bacilli</taxon>
        <taxon>Lactobacillales</taxon>
        <taxon>Carnobacteriaceae</taxon>
        <taxon>Carnobacterium</taxon>
    </lineage>
</organism>
<evidence type="ECO:0000256" key="2">
    <source>
        <dbReference type="ARBA" id="ARBA00016664"/>
    </source>
</evidence>
<evidence type="ECO:0000313" key="8">
    <source>
        <dbReference type="EMBL" id="SIN88442.1"/>
    </source>
</evidence>
<evidence type="ECO:0000256" key="4">
    <source>
        <dbReference type="ARBA" id="ARBA00023102"/>
    </source>
</evidence>
<comment type="pathway">
    <text evidence="1 6 7">Amino-acid biosynthesis; L-histidine biosynthesis; L-histidine from 5-phospho-alpha-D-ribose 1-diphosphate: step 6/9.</text>
</comment>
<dbReference type="GO" id="GO:0004424">
    <property type="term" value="F:imidazoleglycerol-phosphate dehydratase activity"/>
    <property type="evidence" value="ECO:0007669"/>
    <property type="project" value="UniProtKB-UniRule"/>
</dbReference>
<dbReference type="OrthoDB" id="9790411at2"/>
<keyword evidence="6" id="KW-0963">Cytoplasm</keyword>
<dbReference type="GO" id="GO:0000105">
    <property type="term" value="P:L-histidine biosynthetic process"/>
    <property type="evidence" value="ECO:0007669"/>
    <property type="project" value="UniProtKB-UniRule"/>
</dbReference>
<comment type="similarity">
    <text evidence="6 7">Belongs to the imidazoleglycerol-phosphate dehydratase family.</text>
</comment>
<dbReference type="STRING" id="28230.SAMN05878443_0300"/>
<reference evidence="9" key="1">
    <citation type="submission" date="2016-11" db="EMBL/GenBank/DDBJ databases">
        <authorList>
            <person name="Varghese N."/>
            <person name="Submissions S."/>
        </authorList>
    </citation>
    <scope>NUCLEOTIDE SEQUENCE [LARGE SCALE GENOMIC DNA]</scope>
    <source>
        <strain evidence="9">313</strain>
    </source>
</reference>
<sequence length="192" mass="21391">MTVFIERNTKETKISMSLKQGFDPSNIETGVGFLNHMLNLFAFHGHFVLNLTVDGDTDVDAHHTTEDVGIVLGQLLAELGKEKERMTRYGTAYVPMDETLARSVTDISGRPYLHFDADFSKATVGTFDVELVKEFFYAVVIHARYTTHLDLIRGGNTHHEIEALFKAFAQSVRIALSDSGVDRLPSSKGVIE</sequence>
<dbReference type="InterPro" id="IPR000807">
    <property type="entry name" value="ImidazoleglycerolP_deHydtase"/>
</dbReference>
<keyword evidence="4 6" id="KW-0368">Histidine biosynthesis</keyword>
<evidence type="ECO:0000313" key="9">
    <source>
        <dbReference type="Proteomes" id="UP000184758"/>
    </source>
</evidence>
<dbReference type="InterPro" id="IPR038494">
    <property type="entry name" value="IGPD_sf"/>
</dbReference>
<dbReference type="CDD" id="cd07914">
    <property type="entry name" value="IGPD"/>
    <property type="match status" value="1"/>
</dbReference>
<dbReference type="HAMAP" id="MF_00076">
    <property type="entry name" value="HisB"/>
    <property type="match status" value="1"/>
</dbReference>
<dbReference type="GO" id="GO:0005737">
    <property type="term" value="C:cytoplasm"/>
    <property type="evidence" value="ECO:0007669"/>
    <property type="project" value="UniProtKB-SubCell"/>
</dbReference>
<keyword evidence="5 6" id="KW-0456">Lyase</keyword>
<dbReference type="Proteomes" id="UP000184758">
    <property type="component" value="Unassembled WGS sequence"/>
</dbReference>
<dbReference type="FunFam" id="3.30.230.40:FF:000003">
    <property type="entry name" value="Imidazoleglycerol-phosphate dehydratase HisB"/>
    <property type="match status" value="1"/>
</dbReference>
<dbReference type="Pfam" id="PF00475">
    <property type="entry name" value="IGPD"/>
    <property type="match status" value="1"/>
</dbReference>
<dbReference type="UniPathway" id="UPA00031">
    <property type="reaction ID" value="UER00011"/>
</dbReference>
<dbReference type="RefSeq" id="WP_034546834.1">
    <property type="nucleotide sequence ID" value="NZ_FSRN01000001.1"/>
</dbReference>
<evidence type="ECO:0000256" key="7">
    <source>
        <dbReference type="RuleBase" id="RU000599"/>
    </source>
</evidence>
<dbReference type="InterPro" id="IPR020565">
    <property type="entry name" value="ImidazoleglycerP_deHydtase_CS"/>
</dbReference>
<dbReference type="PROSITE" id="PS00955">
    <property type="entry name" value="IGP_DEHYDRATASE_2"/>
    <property type="match status" value="1"/>
</dbReference>
<dbReference type="PANTHER" id="PTHR23133:SF2">
    <property type="entry name" value="IMIDAZOLEGLYCEROL-PHOSPHATE DEHYDRATASE"/>
    <property type="match status" value="1"/>
</dbReference>
<gene>
    <name evidence="6" type="primary">hisB</name>
    <name evidence="8" type="ORF">SAMN05878443_0300</name>
</gene>
<comment type="catalytic activity">
    <reaction evidence="6 7">
        <text>D-erythro-1-(imidazol-4-yl)glycerol 3-phosphate = 3-(imidazol-4-yl)-2-oxopropyl phosphate + H2O</text>
        <dbReference type="Rhea" id="RHEA:11040"/>
        <dbReference type="ChEBI" id="CHEBI:15377"/>
        <dbReference type="ChEBI" id="CHEBI:57766"/>
        <dbReference type="ChEBI" id="CHEBI:58278"/>
        <dbReference type="EC" id="4.2.1.19"/>
    </reaction>
</comment>
<accession>A0A1N6EZI8</accession>
<dbReference type="NCBIfam" id="NF002114">
    <property type="entry name" value="PRK00951.2-4"/>
    <property type="match status" value="1"/>
</dbReference>
<dbReference type="PROSITE" id="PS00954">
    <property type="entry name" value="IGP_DEHYDRATASE_1"/>
    <property type="match status" value="1"/>
</dbReference>
<evidence type="ECO:0000256" key="3">
    <source>
        <dbReference type="ARBA" id="ARBA00022605"/>
    </source>
</evidence>
<dbReference type="AlphaFoldDB" id="A0A1N6EZI8"/>
<evidence type="ECO:0000256" key="5">
    <source>
        <dbReference type="ARBA" id="ARBA00023239"/>
    </source>
</evidence>
<dbReference type="EC" id="4.2.1.19" evidence="6 7"/>